<gene>
    <name evidence="2" type="ORF">GSOID_T00029076001</name>
</gene>
<evidence type="ECO:0000256" key="1">
    <source>
        <dbReference type="SAM" id="MobiDB-lite"/>
    </source>
</evidence>
<accession>E4Y8A9</accession>
<feature type="compositionally biased region" description="Basic residues" evidence="1">
    <location>
        <begin position="105"/>
        <end position="124"/>
    </location>
</feature>
<organism evidence="2">
    <name type="scientific">Oikopleura dioica</name>
    <name type="common">Tunicate</name>
    <dbReference type="NCBI Taxonomy" id="34765"/>
    <lineage>
        <taxon>Eukaryota</taxon>
        <taxon>Metazoa</taxon>
        <taxon>Chordata</taxon>
        <taxon>Tunicata</taxon>
        <taxon>Appendicularia</taxon>
        <taxon>Copelata</taxon>
        <taxon>Oikopleuridae</taxon>
        <taxon>Oikopleura</taxon>
    </lineage>
</organism>
<protein>
    <submittedName>
        <fullName evidence="2">Uncharacterized protein</fullName>
    </submittedName>
</protein>
<dbReference type="Proteomes" id="UP000011014">
    <property type="component" value="Unassembled WGS sequence"/>
</dbReference>
<sequence>MSFYEQFKFVNWIRMEKFKDDTGKLDVMEITERILAKEWNQPQYYFPTYQDDAVLTTIEDTNIQDNDELYVFPETREHPEDIRNNSILKHLVVDIVEKDNGKQNKYQRKQKRQKPKQQQVKKNKNVQITVSIDNKAEQ</sequence>
<evidence type="ECO:0000313" key="2">
    <source>
        <dbReference type="EMBL" id="CBY31859.1"/>
    </source>
</evidence>
<name>E4Y8A9_OIKDI</name>
<dbReference type="AlphaFoldDB" id="E4Y8A9"/>
<proteinExistence type="predicted"/>
<dbReference type="SUPFAM" id="SSF57667">
    <property type="entry name" value="beta-beta-alpha zinc fingers"/>
    <property type="match status" value="1"/>
</dbReference>
<reference evidence="2" key="1">
    <citation type="journal article" date="2010" name="Science">
        <title>Plasticity of animal genome architecture unmasked by rapid evolution of a pelagic tunicate.</title>
        <authorList>
            <person name="Denoeud F."/>
            <person name="Henriet S."/>
            <person name="Mungpakdee S."/>
            <person name="Aury J.M."/>
            <person name="Da Silva C."/>
            <person name="Brinkmann H."/>
            <person name="Mikhaleva J."/>
            <person name="Olsen L.C."/>
            <person name="Jubin C."/>
            <person name="Canestro C."/>
            <person name="Bouquet J.M."/>
            <person name="Danks G."/>
            <person name="Poulain J."/>
            <person name="Campsteijn C."/>
            <person name="Adamski M."/>
            <person name="Cross I."/>
            <person name="Yadetie F."/>
            <person name="Muffato M."/>
            <person name="Louis A."/>
            <person name="Butcher S."/>
            <person name="Tsagkogeorga G."/>
            <person name="Konrad A."/>
            <person name="Singh S."/>
            <person name="Jensen M.F."/>
            <person name="Cong E.H."/>
            <person name="Eikeseth-Otteraa H."/>
            <person name="Noel B."/>
            <person name="Anthouard V."/>
            <person name="Porcel B.M."/>
            <person name="Kachouri-Lafond R."/>
            <person name="Nishino A."/>
            <person name="Ugolini M."/>
            <person name="Chourrout P."/>
            <person name="Nishida H."/>
            <person name="Aasland R."/>
            <person name="Huzurbazar S."/>
            <person name="Westhof E."/>
            <person name="Delsuc F."/>
            <person name="Lehrach H."/>
            <person name="Reinhardt R."/>
            <person name="Weissenbach J."/>
            <person name="Roy S.W."/>
            <person name="Artiguenave F."/>
            <person name="Postlethwait J.H."/>
            <person name="Manak J.R."/>
            <person name="Thompson E.M."/>
            <person name="Jaillon O."/>
            <person name="Du Pasquier L."/>
            <person name="Boudinot P."/>
            <person name="Liberles D.A."/>
            <person name="Volff J.N."/>
            <person name="Philippe H."/>
            <person name="Lenhard B."/>
            <person name="Roest Crollius H."/>
            <person name="Wincker P."/>
            <person name="Chourrout D."/>
        </authorList>
    </citation>
    <scope>NUCLEOTIDE SEQUENCE [LARGE SCALE GENOMIC DNA]</scope>
</reference>
<feature type="region of interest" description="Disordered" evidence="1">
    <location>
        <begin position="102"/>
        <end position="138"/>
    </location>
</feature>
<dbReference type="InterPro" id="IPR036236">
    <property type="entry name" value="Znf_C2H2_sf"/>
</dbReference>
<dbReference type="EMBL" id="FN654319">
    <property type="protein sequence ID" value="CBY31859.1"/>
    <property type="molecule type" value="Genomic_DNA"/>
</dbReference>